<organism evidence="1 2">
    <name type="scientific">Saccharomyces pastorianus</name>
    <name type="common">Lager yeast</name>
    <name type="synonym">Saccharomyces cerevisiae x Saccharomyces eubayanus</name>
    <dbReference type="NCBI Taxonomy" id="27292"/>
    <lineage>
        <taxon>Eukaryota</taxon>
        <taxon>Fungi</taxon>
        <taxon>Dikarya</taxon>
        <taxon>Ascomycota</taxon>
        <taxon>Saccharomycotina</taxon>
        <taxon>Saccharomycetes</taxon>
        <taxon>Saccharomycetales</taxon>
        <taxon>Saccharomycetaceae</taxon>
        <taxon>Saccharomyces</taxon>
    </lineage>
</organism>
<protein>
    <submittedName>
        <fullName evidence="1">Uncharacterized protein</fullName>
    </submittedName>
</protein>
<evidence type="ECO:0000313" key="2">
    <source>
        <dbReference type="Proteomes" id="UP000501346"/>
    </source>
</evidence>
<reference evidence="1 2" key="1">
    <citation type="journal article" date="2019" name="BMC Genomics">
        <title>Chromosome level assembly and comparative genome analysis confirm lager-brewing yeasts originated from a single hybridization.</title>
        <authorList>
            <person name="Salazar A.N."/>
            <person name="Gorter de Vries A.R."/>
            <person name="van den Broek M."/>
            <person name="Brouwers N."/>
            <person name="de la Torre Cortes P."/>
            <person name="Kuijpers N.G.A."/>
            <person name="Daran J.G."/>
            <person name="Abeel T."/>
        </authorList>
    </citation>
    <scope>NUCLEOTIDE SEQUENCE [LARGE SCALE GENOMIC DNA]</scope>
    <source>
        <strain evidence="1 2">CBS 1483</strain>
    </source>
</reference>
<dbReference type="AlphaFoldDB" id="A0A6C1DSU7"/>
<sequence length="217" mass="25169">MGKACLNKEVGTYECEGERDTYSFFTSLSDIQDSSSNEEQCGVGSILSEDSFTFEGSNVSIRLFSLDLNALNENENGSKNPVKFTIPPKIEQRKEARQREKRLRRVAVLPENSRNYLVESSMDSSREYSQPFFDWRHEMVEHGEESVKPCGCHKSRKAKCFKELEMENIEKGDIKKSLFYRDIIEWCRDYEVNKTREVCVPSIHEFYLHGNGSDNLF</sequence>
<proteinExistence type="predicted"/>
<evidence type="ECO:0000313" key="1">
    <source>
        <dbReference type="EMBL" id="QID79680.1"/>
    </source>
</evidence>
<dbReference type="EMBL" id="CP048988">
    <property type="protein sequence ID" value="QID79680.1"/>
    <property type="molecule type" value="Genomic_DNA"/>
</dbReference>
<accession>A0A6C1DSU7</accession>
<dbReference type="Proteomes" id="UP000501346">
    <property type="component" value="Chromosome ScVII"/>
</dbReference>
<dbReference type="OrthoDB" id="4049661at2759"/>
<gene>
    <name evidence="1" type="ORF">GRS66_001966</name>
</gene>
<keyword evidence="2" id="KW-1185">Reference proteome</keyword>
<name>A0A6C1DSU7_SACPS</name>